<dbReference type="PROSITE" id="PS50222">
    <property type="entry name" value="EF_HAND_2"/>
    <property type="match status" value="2"/>
</dbReference>
<gene>
    <name evidence="3" type="ORF">FBUS_02598</name>
</gene>
<dbReference type="SMART" id="SM00054">
    <property type="entry name" value="EFh"/>
    <property type="match status" value="2"/>
</dbReference>
<evidence type="ECO:0000259" key="2">
    <source>
        <dbReference type="PROSITE" id="PS50222"/>
    </source>
</evidence>
<name>A0A8E0RYZ4_9TREM</name>
<feature type="domain" description="EF-hand" evidence="2">
    <location>
        <begin position="89"/>
        <end position="124"/>
    </location>
</feature>
<sequence>DTSSVFIEDGELEAKLTEAFDLFDHERNKTIDFRELGTVIRAIGGVPTEAELLELIRELENDPPNGYINFEKFLPVLMEAMEQNRFQGASEDDLLRAFAVLDTEKKGFLSASTMESIMTTQGNRCRIGLAYSNNVLNSGEPFTGDELEEMLAAATDLTKGKIVYREYVVLLTSYEDII</sequence>
<dbReference type="AlphaFoldDB" id="A0A8E0RYZ4"/>
<dbReference type="EMBL" id="LUCM01002455">
    <property type="protein sequence ID" value="KAA0197320.1"/>
    <property type="molecule type" value="Genomic_DNA"/>
</dbReference>
<dbReference type="PANTHER" id="PTHR46763">
    <property type="entry name" value="DYNEIN REGULATORY COMPLEX PROTEIN 8"/>
    <property type="match status" value="1"/>
</dbReference>
<dbReference type="Proteomes" id="UP000728185">
    <property type="component" value="Unassembled WGS sequence"/>
</dbReference>
<dbReference type="FunFam" id="1.10.238.10:FF:000178">
    <property type="entry name" value="Calmodulin-2 A"/>
    <property type="match status" value="1"/>
</dbReference>
<protein>
    <submittedName>
        <fullName evidence="3">EF-hand calcium-binding domain-containing protein 2</fullName>
    </submittedName>
</protein>
<comment type="caution">
    <text evidence="3">The sequence shown here is derived from an EMBL/GenBank/DDBJ whole genome shotgun (WGS) entry which is preliminary data.</text>
</comment>
<evidence type="ECO:0000313" key="3">
    <source>
        <dbReference type="EMBL" id="KAA0197320.1"/>
    </source>
</evidence>
<dbReference type="Pfam" id="PF13499">
    <property type="entry name" value="EF-hand_7"/>
    <property type="match status" value="1"/>
</dbReference>
<organism evidence="3 4">
    <name type="scientific">Fasciolopsis buskii</name>
    <dbReference type="NCBI Taxonomy" id="27845"/>
    <lineage>
        <taxon>Eukaryota</taxon>
        <taxon>Metazoa</taxon>
        <taxon>Spiralia</taxon>
        <taxon>Lophotrochozoa</taxon>
        <taxon>Platyhelminthes</taxon>
        <taxon>Trematoda</taxon>
        <taxon>Digenea</taxon>
        <taxon>Plagiorchiida</taxon>
        <taxon>Echinostomata</taxon>
        <taxon>Echinostomatoidea</taxon>
        <taxon>Fasciolidae</taxon>
        <taxon>Fasciolopsis</taxon>
    </lineage>
</organism>
<dbReference type="InterPro" id="IPR011992">
    <property type="entry name" value="EF-hand-dom_pair"/>
</dbReference>
<dbReference type="GO" id="GO:0005509">
    <property type="term" value="F:calcium ion binding"/>
    <property type="evidence" value="ECO:0007669"/>
    <property type="project" value="InterPro"/>
</dbReference>
<reference evidence="3" key="1">
    <citation type="submission" date="2019-05" db="EMBL/GenBank/DDBJ databases">
        <title>Annotation for the trematode Fasciolopsis buski.</title>
        <authorList>
            <person name="Choi Y.-J."/>
        </authorList>
    </citation>
    <scope>NUCLEOTIDE SEQUENCE</scope>
    <source>
        <strain evidence="3">HT</strain>
        <tissue evidence="3">Whole worm</tissue>
    </source>
</reference>
<dbReference type="OrthoDB" id="10260307at2759"/>
<dbReference type="GO" id="GO:0043226">
    <property type="term" value="C:organelle"/>
    <property type="evidence" value="ECO:0007669"/>
    <property type="project" value="UniProtKB-ARBA"/>
</dbReference>
<dbReference type="PANTHER" id="PTHR46763:SF1">
    <property type="entry name" value="DYNEIN REGULATORY COMPLEX PROTEIN 8"/>
    <property type="match status" value="1"/>
</dbReference>
<dbReference type="InterPro" id="IPR002048">
    <property type="entry name" value="EF_hand_dom"/>
</dbReference>
<dbReference type="SUPFAM" id="SSF47473">
    <property type="entry name" value="EF-hand"/>
    <property type="match status" value="1"/>
</dbReference>
<dbReference type="Gene3D" id="1.10.238.10">
    <property type="entry name" value="EF-hand"/>
    <property type="match status" value="2"/>
</dbReference>
<evidence type="ECO:0000313" key="4">
    <source>
        <dbReference type="Proteomes" id="UP000728185"/>
    </source>
</evidence>
<keyword evidence="1" id="KW-0677">Repeat</keyword>
<evidence type="ECO:0000256" key="1">
    <source>
        <dbReference type="ARBA" id="ARBA00022737"/>
    </source>
</evidence>
<proteinExistence type="predicted"/>
<keyword evidence="4" id="KW-1185">Reference proteome</keyword>
<accession>A0A8E0RYZ4</accession>
<feature type="non-terminal residue" evidence="3">
    <location>
        <position position="1"/>
    </location>
</feature>
<feature type="domain" description="EF-hand" evidence="2">
    <location>
        <begin position="11"/>
        <end position="46"/>
    </location>
</feature>